<feature type="compositionally biased region" description="Basic and acidic residues" evidence="1">
    <location>
        <begin position="91"/>
        <end position="111"/>
    </location>
</feature>
<dbReference type="Pfam" id="PF03050">
    <property type="entry name" value="DDE_Tnp_IS66"/>
    <property type="match status" value="1"/>
</dbReference>
<evidence type="ECO:0000259" key="3">
    <source>
        <dbReference type="Pfam" id="PF13817"/>
    </source>
</evidence>
<comment type="caution">
    <text evidence="4">The sequence shown here is derived from an EMBL/GenBank/DDBJ whole genome shotgun (WGS) entry which is preliminary data.</text>
</comment>
<gene>
    <name evidence="4" type="ORF">GGQ68_004786</name>
</gene>
<evidence type="ECO:0000256" key="1">
    <source>
        <dbReference type="SAM" id="MobiDB-lite"/>
    </source>
</evidence>
<dbReference type="PANTHER" id="PTHR33678">
    <property type="entry name" value="BLL1576 PROTEIN"/>
    <property type="match status" value="1"/>
</dbReference>
<dbReference type="RefSeq" id="WP_183970256.1">
    <property type="nucleotide sequence ID" value="NZ_BAABBZ010000050.1"/>
</dbReference>
<evidence type="ECO:0000313" key="4">
    <source>
        <dbReference type="EMBL" id="MBB3988429.1"/>
    </source>
</evidence>
<dbReference type="Proteomes" id="UP000541426">
    <property type="component" value="Unassembled WGS sequence"/>
</dbReference>
<proteinExistence type="predicted"/>
<dbReference type="AlphaFoldDB" id="A0A7W6GWG9"/>
<dbReference type="EMBL" id="JACIEJ010000023">
    <property type="protein sequence ID" value="MBB3988429.1"/>
    <property type="molecule type" value="Genomic_DNA"/>
</dbReference>
<sequence length="556" mass="64225">MFDTIEQLENDILAARDLDGAVLVRRLRELWGEVISENETLREEALKASTLNKILKSEVVRLKRQIAKLTKAQFGAKADHNPNNATYDRSSCVDDQKAKDAENNANGDKENGQASDGQPEAKEKRPRNTSGRGARVWPEHIEKRRIYMGTEDRRCPCGCGGGIAEIEENETLEVIPAQYYVAVREYPKYRCRLHDKIIGTIFEPRVFPKTTMSNTLMANSITMRFGWQLPWHRQEKIFLSKGIELSRSTLMRWSHRLANEALLPIYQLMEQELRTNSERLFMDETTLPMLQPGKGQTKTSYLYALLRDDRSFSGNKPPVVIYYPRDTRAMRHIHDILKGVSTILQTDSYAGYGRLGRQGTPVEQITPVKCWAHARRNFTDEYEFNKTPDAKTVIRIIAELYKEEEKIRGKPPLIRAAHRRQFSDPILDRLRTFLIAHADRHLSKSKMGQAIRYVLRQWSDLTRFVDDGRIDLDTNAVERMFKPTVLLRKNALFLGSDEGGEAWGIHSSIIETCKLNAVKAEPYLKWVFDQIAMKLRRSEYEKLLPWNAPPELRIKH</sequence>
<organism evidence="4 5">
    <name type="scientific">Sagittula marina</name>
    <dbReference type="NCBI Taxonomy" id="943940"/>
    <lineage>
        <taxon>Bacteria</taxon>
        <taxon>Pseudomonadati</taxon>
        <taxon>Pseudomonadota</taxon>
        <taxon>Alphaproteobacteria</taxon>
        <taxon>Rhodobacterales</taxon>
        <taxon>Roseobacteraceae</taxon>
        <taxon>Sagittula</taxon>
    </lineage>
</organism>
<dbReference type="InterPro" id="IPR052344">
    <property type="entry name" value="Transposase-related"/>
</dbReference>
<reference evidence="4 5" key="1">
    <citation type="submission" date="2020-08" db="EMBL/GenBank/DDBJ databases">
        <title>Genomic Encyclopedia of Type Strains, Phase IV (KMG-IV): sequencing the most valuable type-strain genomes for metagenomic binning, comparative biology and taxonomic classification.</title>
        <authorList>
            <person name="Goeker M."/>
        </authorList>
    </citation>
    <scope>NUCLEOTIDE SEQUENCE [LARGE SCALE GENOMIC DNA]</scope>
    <source>
        <strain evidence="4 5">DSM 102235</strain>
    </source>
</reference>
<keyword evidence="5" id="KW-1185">Reference proteome</keyword>
<dbReference type="InterPro" id="IPR004291">
    <property type="entry name" value="Transposase_IS66_central"/>
</dbReference>
<dbReference type="InterPro" id="IPR039552">
    <property type="entry name" value="IS66_C"/>
</dbReference>
<evidence type="ECO:0000259" key="2">
    <source>
        <dbReference type="Pfam" id="PF03050"/>
    </source>
</evidence>
<accession>A0A7W6GWG9</accession>
<feature type="region of interest" description="Disordered" evidence="1">
    <location>
        <begin position="77"/>
        <end position="136"/>
    </location>
</feature>
<feature type="domain" description="Transposase IS66 C-terminal" evidence="3">
    <location>
        <begin position="508"/>
        <end position="546"/>
    </location>
</feature>
<dbReference type="Pfam" id="PF13817">
    <property type="entry name" value="DDE_Tnp_IS66_C"/>
    <property type="match status" value="1"/>
</dbReference>
<evidence type="ECO:0000313" key="5">
    <source>
        <dbReference type="Proteomes" id="UP000541426"/>
    </source>
</evidence>
<name>A0A7W6GWG9_9RHOB</name>
<feature type="domain" description="Transposase IS66 central" evidence="2">
    <location>
        <begin position="210"/>
        <end position="501"/>
    </location>
</feature>
<dbReference type="PANTHER" id="PTHR33678:SF1">
    <property type="entry name" value="BLL1576 PROTEIN"/>
    <property type="match status" value="1"/>
</dbReference>
<dbReference type="NCBIfam" id="NF033517">
    <property type="entry name" value="transpos_IS66"/>
    <property type="match status" value="1"/>
</dbReference>
<protein>
    <submittedName>
        <fullName evidence="4">Transposase</fullName>
    </submittedName>
</protein>